<dbReference type="AlphaFoldDB" id="A0A6J7IM29"/>
<feature type="region of interest" description="Disordered" evidence="1">
    <location>
        <begin position="196"/>
        <end position="219"/>
    </location>
</feature>
<evidence type="ECO:0000313" key="3">
    <source>
        <dbReference type="EMBL" id="CAB4931364.1"/>
    </source>
</evidence>
<reference evidence="3" key="1">
    <citation type="submission" date="2020-05" db="EMBL/GenBank/DDBJ databases">
        <authorList>
            <person name="Chiriac C."/>
            <person name="Salcher M."/>
            <person name="Ghai R."/>
            <person name="Kavagutti S V."/>
        </authorList>
    </citation>
    <scope>NUCLEOTIDE SEQUENCE</scope>
</reference>
<name>A0A6J7IM29_9ZZZZ</name>
<accession>A0A6J7IM29</accession>
<feature type="domain" description="DUF5926" evidence="2">
    <location>
        <begin position="1"/>
        <end position="219"/>
    </location>
</feature>
<proteinExistence type="predicted"/>
<dbReference type="Pfam" id="PF19348">
    <property type="entry name" value="DUF5926"/>
    <property type="match status" value="1"/>
</dbReference>
<organism evidence="3">
    <name type="scientific">freshwater metagenome</name>
    <dbReference type="NCBI Taxonomy" id="449393"/>
    <lineage>
        <taxon>unclassified sequences</taxon>
        <taxon>metagenomes</taxon>
        <taxon>ecological metagenomes</taxon>
    </lineage>
</organism>
<protein>
    <submittedName>
        <fullName evidence="3">Unannotated protein</fullName>
    </submittedName>
</protein>
<dbReference type="InterPro" id="IPR045970">
    <property type="entry name" value="DUF5926"/>
</dbReference>
<dbReference type="EMBL" id="CAFBMR010000143">
    <property type="protein sequence ID" value="CAB4931364.1"/>
    <property type="molecule type" value="Genomic_DNA"/>
</dbReference>
<gene>
    <name evidence="3" type="ORF">UFOPK3610_01958</name>
</gene>
<evidence type="ECO:0000259" key="2">
    <source>
        <dbReference type="Pfam" id="PF19348"/>
    </source>
</evidence>
<evidence type="ECO:0000256" key="1">
    <source>
        <dbReference type="SAM" id="MobiDB-lite"/>
    </source>
</evidence>
<sequence length="219" mass="23117">MRDSGEILLALQTATGSGDPSRDAAEAILRALDTEPGAPVPPVGLPGPGPRLQDVLTETPIAVSVESNFDFWMADPDAERTPEVVASLERVSQSAIPTARLSSIDVGAGYWCAAGNKEHLRWVLPFDEETALTAIARLHAQGRDILDVPGGSRFAGSFRADGLLVPVWDLPVGTGAEAVEAPAAAFLERLSEALADTSPMSPEERSARAGLQTRQISLR</sequence>